<sequence>MKRLFFRRINHFALIPRVNYVVFILPSSLIPFRYCSISNSLYLNCGCNAMQ</sequence>
<reference evidence="1" key="2">
    <citation type="journal article" date="2015" name="Data Brief">
        <title>Shoot transcriptome of the giant reed, Arundo donax.</title>
        <authorList>
            <person name="Barrero R.A."/>
            <person name="Guerrero F.D."/>
            <person name="Moolhuijzen P."/>
            <person name="Goolsby J.A."/>
            <person name="Tidwell J."/>
            <person name="Bellgard S.E."/>
            <person name="Bellgard M.I."/>
        </authorList>
    </citation>
    <scope>NUCLEOTIDE SEQUENCE</scope>
    <source>
        <tissue evidence="1">Shoot tissue taken approximately 20 cm above the soil surface</tissue>
    </source>
</reference>
<protein>
    <submittedName>
        <fullName evidence="1">Uncharacterized protein</fullName>
    </submittedName>
</protein>
<dbReference type="EMBL" id="GBRH01240489">
    <property type="protein sequence ID" value="JAD57406.1"/>
    <property type="molecule type" value="Transcribed_RNA"/>
</dbReference>
<reference evidence="1" key="1">
    <citation type="submission" date="2014-09" db="EMBL/GenBank/DDBJ databases">
        <authorList>
            <person name="Magalhaes I.L.F."/>
            <person name="Oliveira U."/>
            <person name="Santos F.R."/>
            <person name="Vidigal T.H.D.A."/>
            <person name="Brescovit A.D."/>
            <person name="Santos A.J."/>
        </authorList>
    </citation>
    <scope>NUCLEOTIDE SEQUENCE</scope>
    <source>
        <tissue evidence="1">Shoot tissue taken approximately 20 cm above the soil surface</tissue>
    </source>
</reference>
<organism evidence="1">
    <name type="scientific">Arundo donax</name>
    <name type="common">Giant reed</name>
    <name type="synonym">Donax arundinaceus</name>
    <dbReference type="NCBI Taxonomy" id="35708"/>
    <lineage>
        <taxon>Eukaryota</taxon>
        <taxon>Viridiplantae</taxon>
        <taxon>Streptophyta</taxon>
        <taxon>Embryophyta</taxon>
        <taxon>Tracheophyta</taxon>
        <taxon>Spermatophyta</taxon>
        <taxon>Magnoliopsida</taxon>
        <taxon>Liliopsida</taxon>
        <taxon>Poales</taxon>
        <taxon>Poaceae</taxon>
        <taxon>PACMAD clade</taxon>
        <taxon>Arundinoideae</taxon>
        <taxon>Arundineae</taxon>
        <taxon>Arundo</taxon>
    </lineage>
</organism>
<evidence type="ECO:0000313" key="1">
    <source>
        <dbReference type="EMBL" id="JAD57406.1"/>
    </source>
</evidence>
<proteinExistence type="predicted"/>
<name>A0A0A9B1Z2_ARUDO</name>
<dbReference type="AlphaFoldDB" id="A0A0A9B1Z2"/>
<accession>A0A0A9B1Z2</accession>